<gene>
    <name evidence="2" type="ORF">EDD79_102032</name>
</gene>
<dbReference type="EMBL" id="SLYC01000020">
    <property type="protein sequence ID" value="TCQ01976.1"/>
    <property type="molecule type" value="Genomic_DNA"/>
</dbReference>
<protein>
    <submittedName>
        <fullName evidence="2">Fluoroquinolone transport system permease protein</fullName>
    </submittedName>
</protein>
<keyword evidence="1" id="KW-0812">Transmembrane</keyword>
<feature type="transmembrane region" description="Helical" evidence="1">
    <location>
        <begin position="12"/>
        <end position="35"/>
    </location>
</feature>
<organism evidence="2 3">
    <name type="scientific">Serpentinicella alkaliphila</name>
    <dbReference type="NCBI Taxonomy" id="1734049"/>
    <lineage>
        <taxon>Bacteria</taxon>
        <taxon>Bacillati</taxon>
        <taxon>Bacillota</taxon>
        <taxon>Clostridia</taxon>
        <taxon>Peptostreptococcales</taxon>
        <taxon>Natronincolaceae</taxon>
        <taxon>Serpentinicella</taxon>
    </lineage>
</organism>
<name>A0A4R2TGX6_9FIRM</name>
<feature type="transmembrane region" description="Helical" evidence="1">
    <location>
        <begin position="129"/>
        <end position="153"/>
    </location>
</feature>
<accession>A0A4R2TGX6</accession>
<feature type="transmembrane region" description="Helical" evidence="1">
    <location>
        <begin position="209"/>
        <end position="229"/>
    </location>
</feature>
<comment type="caution">
    <text evidence="2">The sequence shown here is derived from an EMBL/GenBank/DDBJ whole genome shotgun (WGS) entry which is preliminary data.</text>
</comment>
<keyword evidence="1" id="KW-1133">Transmembrane helix</keyword>
<proteinExistence type="predicted"/>
<feature type="transmembrane region" description="Helical" evidence="1">
    <location>
        <begin position="101"/>
        <end position="123"/>
    </location>
</feature>
<keyword evidence="1" id="KW-0472">Membrane</keyword>
<evidence type="ECO:0000256" key="1">
    <source>
        <dbReference type="SAM" id="Phobius"/>
    </source>
</evidence>
<dbReference type="AlphaFoldDB" id="A0A4R2TGX6"/>
<dbReference type="OrthoDB" id="1551065at2"/>
<evidence type="ECO:0000313" key="2">
    <source>
        <dbReference type="EMBL" id="TCQ01976.1"/>
    </source>
</evidence>
<evidence type="ECO:0000313" key="3">
    <source>
        <dbReference type="Proteomes" id="UP000295504"/>
    </source>
</evidence>
<dbReference type="Proteomes" id="UP000295504">
    <property type="component" value="Unassembled WGS sequence"/>
</dbReference>
<reference evidence="2 3" key="1">
    <citation type="submission" date="2019-03" db="EMBL/GenBank/DDBJ databases">
        <title>Genomic Encyclopedia of Type Strains, Phase IV (KMG-IV): sequencing the most valuable type-strain genomes for metagenomic binning, comparative biology and taxonomic classification.</title>
        <authorList>
            <person name="Goeker M."/>
        </authorList>
    </citation>
    <scope>NUCLEOTIDE SEQUENCE [LARGE SCALE GENOMIC DNA]</scope>
    <source>
        <strain evidence="2 3">DSM 100013</strain>
    </source>
</reference>
<feature type="transmembrane region" description="Helical" evidence="1">
    <location>
        <begin position="55"/>
        <end position="80"/>
    </location>
</feature>
<sequence>MSRTSFKADMKIILREPILLLFILLPLLIALIFKALINFGEVYVYTFTGIVLENYYGYILTGVFLITPSMLGTVTGFLMIDERDVKINELIGITPIGYSGYVMNRLIIPFFGSIIYTLYSYYLLNIYKISFVILGYIAVLLGLQGILVGLILYKIADDKVKGLTYSKGMSIFTVLAMADLINNDFIIYIASITPFYWITRLIIDGNKAYSVTMAAIVHLIYFLIIVWLGKIYRE</sequence>
<feature type="transmembrane region" description="Helical" evidence="1">
    <location>
        <begin position="174"/>
        <end position="197"/>
    </location>
</feature>
<keyword evidence="3" id="KW-1185">Reference proteome</keyword>
<dbReference type="RefSeq" id="WP_132848655.1">
    <property type="nucleotide sequence ID" value="NZ_CP058648.1"/>
</dbReference>